<name>A0A6S6TKS5_9GAMM</name>
<evidence type="ECO:0000256" key="2">
    <source>
        <dbReference type="ARBA" id="ARBA00023002"/>
    </source>
</evidence>
<protein>
    <submittedName>
        <fullName evidence="3">3-oxoacyl-ACP reductase</fullName>
    </submittedName>
</protein>
<dbReference type="AlphaFoldDB" id="A0A6S6TKS5"/>
<gene>
    <name evidence="3" type="ORF">HELGO_WM16431</name>
</gene>
<sequence length="259" mass="28164">MLTHQELLNFEPSTNAFADKVILITGAGDGIGKAVAKAYAKAGATVILLSKTIKKLEIVYDEIVNAGHPEPAIYPMNLEGATAKDYADMADVIETEFGRLDGILLNAAALPSYTPIKAYDLEQWSKVITTNLHSNFLMLKMCLPLLEKAEDASVVFSSHHAVQAYNGAYGVAKSGLDALLRILSEEYDDAPFIRVNGVDSGPLRTKLRTFHYPGENPATLAPPEAIVGPYLYFMDRSAGKTTGEIVRFERLPANDTENT</sequence>
<dbReference type="PRINTS" id="PR00081">
    <property type="entry name" value="GDHRDH"/>
</dbReference>
<dbReference type="EMBL" id="CACVAY010000072">
    <property type="protein sequence ID" value="CAA6815595.1"/>
    <property type="molecule type" value="Genomic_DNA"/>
</dbReference>
<dbReference type="Gene3D" id="3.40.50.720">
    <property type="entry name" value="NAD(P)-binding Rossmann-like Domain"/>
    <property type="match status" value="1"/>
</dbReference>
<dbReference type="SUPFAM" id="SSF51735">
    <property type="entry name" value="NAD(P)-binding Rossmann-fold domains"/>
    <property type="match status" value="1"/>
</dbReference>
<organism evidence="3">
    <name type="scientific">uncultured Thiotrichaceae bacterium</name>
    <dbReference type="NCBI Taxonomy" id="298394"/>
    <lineage>
        <taxon>Bacteria</taxon>
        <taxon>Pseudomonadati</taxon>
        <taxon>Pseudomonadota</taxon>
        <taxon>Gammaproteobacteria</taxon>
        <taxon>Thiotrichales</taxon>
        <taxon>Thiotrichaceae</taxon>
        <taxon>environmental samples</taxon>
    </lineage>
</organism>
<dbReference type="PANTHER" id="PTHR42901">
    <property type="entry name" value="ALCOHOL DEHYDROGENASE"/>
    <property type="match status" value="1"/>
</dbReference>
<dbReference type="InterPro" id="IPR002347">
    <property type="entry name" value="SDR_fam"/>
</dbReference>
<proteinExistence type="inferred from homology"/>
<evidence type="ECO:0000313" key="3">
    <source>
        <dbReference type="EMBL" id="CAA6815595.1"/>
    </source>
</evidence>
<reference evidence="3" key="1">
    <citation type="submission" date="2020-01" db="EMBL/GenBank/DDBJ databases">
        <authorList>
            <person name="Meier V. D."/>
            <person name="Meier V D."/>
        </authorList>
    </citation>
    <scope>NUCLEOTIDE SEQUENCE</scope>
    <source>
        <strain evidence="3">HLG_WM_MAG_07</strain>
    </source>
</reference>
<dbReference type="GO" id="GO:0016491">
    <property type="term" value="F:oxidoreductase activity"/>
    <property type="evidence" value="ECO:0007669"/>
    <property type="project" value="UniProtKB-KW"/>
</dbReference>
<keyword evidence="2" id="KW-0560">Oxidoreductase</keyword>
<evidence type="ECO:0000256" key="1">
    <source>
        <dbReference type="ARBA" id="ARBA00006484"/>
    </source>
</evidence>
<accession>A0A6S6TKS5</accession>
<dbReference type="PANTHER" id="PTHR42901:SF1">
    <property type="entry name" value="ALCOHOL DEHYDROGENASE"/>
    <property type="match status" value="1"/>
</dbReference>
<dbReference type="InterPro" id="IPR036291">
    <property type="entry name" value="NAD(P)-bd_dom_sf"/>
</dbReference>
<dbReference type="Pfam" id="PF00106">
    <property type="entry name" value="adh_short"/>
    <property type="match status" value="1"/>
</dbReference>
<comment type="similarity">
    <text evidence="1">Belongs to the short-chain dehydrogenases/reductases (SDR) family.</text>
</comment>